<proteinExistence type="predicted"/>
<dbReference type="OrthoDB" id="1642058at2"/>
<dbReference type="RefSeq" id="WP_071061104.1">
    <property type="nucleotide sequence ID" value="NZ_MKIE01000001.1"/>
</dbReference>
<accession>A0A1S1VAI9</accession>
<evidence type="ECO:0000313" key="1">
    <source>
        <dbReference type="EMBL" id="OHW63544.1"/>
    </source>
</evidence>
<dbReference type="STRING" id="39480.EUAN_04080"/>
<evidence type="ECO:0000313" key="2">
    <source>
        <dbReference type="Proteomes" id="UP000180254"/>
    </source>
</evidence>
<evidence type="ECO:0008006" key="3">
    <source>
        <dbReference type="Google" id="ProtNLM"/>
    </source>
</evidence>
<sequence>MKKSEVNEIRKQFDHDRCTISRICGCYIDGEKSIKTVFTDSFLTLPEEETFKYFEIFKKTLSGTVGKNLLDIDFPRDDSFENSQNDFLIQLKNSELRDDKLNMRLYEEVIKSFNYAGNYLVLLVYMAYDVPGISNDNLTLEDASDEVYKCVLCSICPVELSKAGLSYQPDENKISHRKQDWVVGMPLNGFLFPAFNERSADVNSILYYSKNPKVLQDELIENLLGCEAPLTAELQKDVFTDIIAETLGDDCDYETVRSINEKLGQMVEESKEELRPPTIDVAELKSVLVESGVSGEKIESLDQKCSENQELAKRELHLSNLVNTRSFEVSTPSISIKVDPDSTHLLETKLVDGRKSIVIPITDEVEVNGVPVKI</sequence>
<dbReference type="AlphaFoldDB" id="A0A1S1VAI9"/>
<dbReference type="Pfam" id="PF14199">
    <property type="entry name" value="DUF4317"/>
    <property type="match status" value="1"/>
</dbReference>
<dbReference type="InterPro" id="IPR025466">
    <property type="entry name" value="DUF4317"/>
</dbReference>
<comment type="caution">
    <text evidence="1">The sequence shown here is derived from an EMBL/GenBank/DDBJ whole genome shotgun (WGS) entry which is preliminary data.</text>
</comment>
<organism evidence="1 2">
    <name type="scientific">Andreesenia angusta</name>
    <dbReference type="NCBI Taxonomy" id="39480"/>
    <lineage>
        <taxon>Bacteria</taxon>
        <taxon>Bacillati</taxon>
        <taxon>Bacillota</taxon>
        <taxon>Tissierellia</taxon>
        <taxon>Tissierellales</taxon>
        <taxon>Gottschalkiaceae</taxon>
        <taxon>Andreesenia</taxon>
    </lineage>
</organism>
<dbReference type="EMBL" id="MKIE01000001">
    <property type="protein sequence ID" value="OHW63544.1"/>
    <property type="molecule type" value="Genomic_DNA"/>
</dbReference>
<protein>
    <recommendedName>
        <fullName evidence="3">DUF4317 domain-containing protein</fullName>
    </recommendedName>
</protein>
<gene>
    <name evidence="1" type="ORF">EUAN_04080</name>
</gene>
<dbReference type="Proteomes" id="UP000180254">
    <property type="component" value="Unassembled WGS sequence"/>
</dbReference>
<keyword evidence="2" id="KW-1185">Reference proteome</keyword>
<name>A0A1S1VAI9_9FIRM</name>
<reference evidence="1 2" key="1">
    <citation type="submission" date="2016-09" db="EMBL/GenBank/DDBJ databases">
        <title>Genome sequence of Eubacterium angustum.</title>
        <authorList>
            <person name="Poehlein A."/>
            <person name="Daniel R."/>
        </authorList>
    </citation>
    <scope>NUCLEOTIDE SEQUENCE [LARGE SCALE GENOMIC DNA]</scope>
    <source>
        <strain evidence="1 2">DSM 1989</strain>
    </source>
</reference>